<organism evidence="2 3">
    <name type="scientific">Entotheonella factor</name>
    <dbReference type="NCBI Taxonomy" id="1429438"/>
    <lineage>
        <taxon>Bacteria</taxon>
        <taxon>Pseudomonadati</taxon>
        <taxon>Nitrospinota/Tectimicrobiota group</taxon>
        <taxon>Candidatus Tectimicrobiota</taxon>
        <taxon>Candidatus Entotheonellia</taxon>
        <taxon>Candidatus Entotheonellales</taxon>
        <taxon>Candidatus Entotheonellaceae</taxon>
        <taxon>Candidatus Entotheonella</taxon>
    </lineage>
</organism>
<dbReference type="GO" id="GO:0015979">
    <property type="term" value="P:photosynthesis"/>
    <property type="evidence" value="ECO:0007669"/>
    <property type="project" value="InterPro"/>
</dbReference>
<evidence type="ECO:0000313" key="2">
    <source>
        <dbReference type="EMBL" id="ETX03076.1"/>
    </source>
</evidence>
<keyword evidence="3" id="KW-1185">Reference proteome</keyword>
<dbReference type="HOGENOM" id="CLU_1766076_0_0_7"/>
<accession>W4LZA4</accession>
<protein>
    <recommendedName>
        <fullName evidence="1">Light-independent protochlorophyllide reductase subunit B-like C-terminal domain-containing protein</fullName>
    </recommendedName>
</protein>
<dbReference type="AlphaFoldDB" id="W4LZA4"/>
<dbReference type="Pfam" id="PF08369">
    <property type="entry name" value="PCP_red"/>
    <property type="match status" value="1"/>
</dbReference>
<dbReference type="GO" id="GO:0016491">
    <property type="term" value="F:oxidoreductase activity"/>
    <property type="evidence" value="ECO:0007669"/>
    <property type="project" value="InterPro"/>
</dbReference>
<name>W4LZA4_ENTF1</name>
<proteinExistence type="predicted"/>
<dbReference type="GO" id="GO:0015995">
    <property type="term" value="P:chlorophyll biosynthetic process"/>
    <property type="evidence" value="ECO:0007669"/>
    <property type="project" value="InterPro"/>
</dbReference>
<gene>
    <name evidence="2" type="ORF">ETSY1_01340</name>
</gene>
<dbReference type="EMBL" id="AZHW01000080">
    <property type="protein sequence ID" value="ETX03076.1"/>
    <property type="molecule type" value="Genomic_DNA"/>
</dbReference>
<dbReference type="Gene3D" id="1.10.8.550">
    <property type="entry name" value="Proto-chlorophyllide reductase 57 kD subunit B"/>
    <property type="match status" value="1"/>
</dbReference>
<dbReference type="InterPro" id="IPR042298">
    <property type="entry name" value="P-CP_red_C"/>
</dbReference>
<reference evidence="2 3" key="1">
    <citation type="journal article" date="2014" name="Nature">
        <title>An environmental bacterial taxon with a large and distinct metabolic repertoire.</title>
        <authorList>
            <person name="Wilson M.C."/>
            <person name="Mori T."/>
            <person name="Ruckert C."/>
            <person name="Uria A.R."/>
            <person name="Helf M.J."/>
            <person name="Takada K."/>
            <person name="Gernert C."/>
            <person name="Steffens U.A."/>
            <person name="Heycke N."/>
            <person name="Schmitt S."/>
            <person name="Rinke C."/>
            <person name="Helfrich E.J."/>
            <person name="Brachmann A.O."/>
            <person name="Gurgui C."/>
            <person name="Wakimoto T."/>
            <person name="Kracht M."/>
            <person name="Crusemann M."/>
            <person name="Hentschel U."/>
            <person name="Abe I."/>
            <person name="Matsunaga S."/>
            <person name="Kalinowski J."/>
            <person name="Takeyama H."/>
            <person name="Piel J."/>
        </authorList>
    </citation>
    <scope>NUCLEOTIDE SEQUENCE [LARGE SCALE GENOMIC DNA]</scope>
    <source>
        <strain evidence="3">TSY1</strain>
    </source>
</reference>
<dbReference type="InterPro" id="IPR013580">
    <property type="entry name" value="LI-POR_suB-like_C"/>
</dbReference>
<sequence length="177" mass="19460">MKFLCVTCDEALQNQGTEGPVEGVLTVRFGCPGCGWEMAMYMNPWETQSVRSLDVKIGGQSVPSEPMQMMRSALSQRREDMPQPVPVATETTVSDEAPKCPFADVVAEAFNENQAGSGTASDSGPIWTAEAEKRVSERIPSFVLPMARMGIEKYAKERGYREITPQVLDEAKDIFMG</sequence>
<feature type="domain" description="Light-independent protochlorophyllide reductase subunit B-like C-terminal" evidence="1">
    <location>
        <begin position="127"/>
        <end position="172"/>
    </location>
</feature>
<comment type="caution">
    <text evidence="2">The sequence shown here is derived from an EMBL/GenBank/DDBJ whole genome shotgun (WGS) entry which is preliminary data.</text>
</comment>
<evidence type="ECO:0000259" key="1">
    <source>
        <dbReference type="Pfam" id="PF08369"/>
    </source>
</evidence>
<dbReference type="Proteomes" id="UP000019141">
    <property type="component" value="Unassembled WGS sequence"/>
</dbReference>
<evidence type="ECO:0000313" key="3">
    <source>
        <dbReference type="Proteomes" id="UP000019141"/>
    </source>
</evidence>